<evidence type="ECO:0000313" key="2">
    <source>
        <dbReference type="Proteomes" id="UP001595764"/>
    </source>
</evidence>
<proteinExistence type="predicted"/>
<keyword evidence="2" id="KW-1185">Reference proteome</keyword>
<comment type="caution">
    <text evidence="1">The sequence shown here is derived from an EMBL/GenBank/DDBJ whole genome shotgun (WGS) entry which is preliminary data.</text>
</comment>
<name>A0ABV7QU93_9PSEU</name>
<evidence type="ECO:0000313" key="1">
    <source>
        <dbReference type="EMBL" id="MFC3515387.1"/>
    </source>
</evidence>
<gene>
    <name evidence="1" type="ORF">ACFORO_34835</name>
</gene>
<dbReference type="RefSeq" id="WP_377874251.1">
    <property type="nucleotide sequence ID" value="NZ_JBHMAY010000070.1"/>
</dbReference>
<sequence length="83" mass="8672">MVGTAAAFVTDAYKAIADLMAARPISAVNYATGREFDAAQVTWLFAMADALEDADLCEDADTTRETALSVVREAVSQVAGVVA</sequence>
<protein>
    <submittedName>
        <fullName evidence="1">Uncharacterized protein</fullName>
    </submittedName>
</protein>
<dbReference type="Proteomes" id="UP001595764">
    <property type="component" value="Unassembled WGS sequence"/>
</dbReference>
<reference evidence="2" key="1">
    <citation type="journal article" date="2019" name="Int. J. Syst. Evol. Microbiol.">
        <title>The Global Catalogue of Microorganisms (GCM) 10K type strain sequencing project: providing services to taxonomists for standard genome sequencing and annotation.</title>
        <authorList>
            <consortium name="The Broad Institute Genomics Platform"/>
            <consortium name="The Broad Institute Genome Sequencing Center for Infectious Disease"/>
            <person name="Wu L."/>
            <person name="Ma J."/>
        </authorList>
    </citation>
    <scope>NUCLEOTIDE SEQUENCE [LARGE SCALE GENOMIC DNA]</scope>
    <source>
        <strain evidence="2">CGMCC 4.7682</strain>
    </source>
</reference>
<accession>A0ABV7QU93</accession>
<dbReference type="EMBL" id="JBHRWI010000050">
    <property type="protein sequence ID" value="MFC3515387.1"/>
    <property type="molecule type" value="Genomic_DNA"/>
</dbReference>
<organism evidence="1 2">
    <name type="scientific">Amycolatopsis halotolerans</name>
    <dbReference type="NCBI Taxonomy" id="330083"/>
    <lineage>
        <taxon>Bacteria</taxon>
        <taxon>Bacillati</taxon>
        <taxon>Actinomycetota</taxon>
        <taxon>Actinomycetes</taxon>
        <taxon>Pseudonocardiales</taxon>
        <taxon>Pseudonocardiaceae</taxon>
        <taxon>Amycolatopsis</taxon>
    </lineage>
</organism>